<evidence type="ECO:0000256" key="2">
    <source>
        <dbReference type="ARBA" id="ARBA00022679"/>
    </source>
</evidence>
<keyword evidence="6" id="KW-1185">Reference proteome</keyword>
<keyword evidence="1 5" id="KW-0328">Glycosyltransferase</keyword>
<comment type="caution">
    <text evidence="5">The sequence shown here is derived from an EMBL/GenBank/DDBJ whole genome shotgun (WGS) entry which is preliminary data.</text>
</comment>
<feature type="domain" description="Glycosyltransferase subfamily 4-like N-terminal" evidence="4">
    <location>
        <begin position="30"/>
        <end position="194"/>
    </location>
</feature>
<dbReference type="InterPro" id="IPR001296">
    <property type="entry name" value="Glyco_trans_1"/>
</dbReference>
<gene>
    <name evidence="5" type="ORF">F4561_000995</name>
</gene>
<dbReference type="InterPro" id="IPR028098">
    <property type="entry name" value="Glyco_trans_4-like_N"/>
</dbReference>
<dbReference type="EC" id="2.4.1.-" evidence="5"/>
<dbReference type="SUPFAM" id="SSF53756">
    <property type="entry name" value="UDP-Glycosyltransferase/glycogen phosphorylase"/>
    <property type="match status" value="1"/>
</dbReference>
<evidence type="ECO:0000313" key="5">
    <source>
        <dbReference type="EMBL" id="MBB4930175.1"/>
    </source>
</evidence>
<dbReference type="Pfam" id="PF00534">
    <property type="entry name" value="Glycos_transf_1"/>
    <property type="match status" value="1"/>
</dbReference>
<evidence type="ECO:0000256" key="1">
    <source>
        <dbReference type="ARBA" id="ARBA00022676"/>
    </source>
</evidence>
<dbReference type="Gene3D" id="3.40.50.2000">
    <property type="entry name" value="Glycogen Phosphorylase B"/>
    <property type="match status" value="2"/>
</dbReference>
<reference evidence="5 6" key="1">
    <citation type="submission" date="2020-08" db="EMBL/GenBank/DDBJ databases">
        <title>Sequencing the genomes of 1000 actinobacteria strains.</title>
        <authorList>
            <person name="Klenk H.-P."/>
        </authorList>
    </citation>
    <scope>NUCLEOTIDE SEQUENCE [LARGE SCALE GENOMIC DNA]</scope>
    <source>
        <strain evidence="5 6">DSM 102030</strain>
    </source>
</reference>
<dbReference type="InterPro" id="IPR050194">
    <property type="entry name" value="Glycosyltransferase_grp1"/>
</dbReference>
<accession>A0A7W7RDW5</accession>
<evidence type="ECO:0000259" key="4">
    <source>
        <dbReference type="Pfam" id="PF13439"/>
    </source>
</evidence>
<proteinExistence type="predicted"/>
<keyword evidence="2 5" id="KW-0808">Transferase</keyword>
<dbReference type="Pfam" id="PF13439">
    <property type="entry name" value="Glyco_transf_4"/>
    <property type="match status" value="1"/>
</dbReference>
<organism evidence="5 6">
    <name type="scientific">Lipingzhangella halophila</name>
    <dbReference type="NCBI Taxonomy" id="1783352"/>
    <lineage>
        <taxon>Bacteria</taxon>
        <taxon>Bacillati</taxon>
        <taxon>Actinomycetota</taxon>
        <taxon>Actinomycetes</taxon>
        <taxon>Streptosporangiales</taxon>
        <taxon>Nocardiopsidaceae</taxon>
        <taxon>Lipingzhangella</taxon>
    </lineage>
</organism>
<dbReference type="GO" id="GO:0016758">
    <property type="term" value="F:hexosyltransferase activity"/>
    <property type="evidence" value="ECO:0007669"/>
    <property type="project" value="TreeGrafter"/>
</dbReference>
<sequence>MSPVSASSPSSIAATSLRVAIVTESFLPQVNGVTNSVCRVAEHLAARGHQAMILAPGNGPSSYAGFPVVRLPSVPLPGYRGFALGLPARRLVDTALRAFAPDVVHLASPALLGQAAVDAARRWALPTVAVYQTDLPGFAGRYGVPCGETLWPLLRRLHAAVDRTLVPSSATLQVLADHDLPRLSLWQRGVDAQRFHPRHRDEHLRRSLAPNGEAIVGFVGRLARDKRVDLLAHVAQLRGARVVIVGDGPDRGRLRRRIPEAVFPGQLTGAELSRIYASLDVFVHTGADETFCQAVQEALASGVPVVAPAAGGPLDLVSSEHNGLLYSPDSVRELRVAAGRLIHNTALRSRMASAARTSVRGRSWEVIGDQLIEHYRSVVAPSDTLVPHARPRT</sequence>
<protein>
    <submittedName>
        <fullName evidence="5">Phosphatidylinositol alpha 1,6-mannosyltransferase</fullName>
        <ecNumber evidence="5">2.4.1.-</ecNumber>
    </submittedName>
</protein>
<dbReference type="GO" id="GO:1901137">
    <property type="term" value="P:carbohydrate derivative biosynthetic process"/>
    <property type="evidence" value="ECO:0007669"/>
    <property type="project" value="UniProtKB-ARBA"/>
</dbReference>
<dbReference type="Proteomes" id="UP000523007">
    <property type="component" value="Unassembled WGS sequence"/>
</dbReference>
<dbReference type="PANTHER" id="PTHR45947:SF3">
    <property type="entry name" value="SULFOQUINOVOSYL TRANSFERASE SQD2"/>
    <property type="match status" value="1"/>
</dbReference>
<dbReference type="PANTHER" id="PTHR45947">
    <property type="entry name" value="SULFOQUINOVOSYL TRANSFERASE SQD2"/>
    <property type="match status" value="1"/>
</dbReference>
<dbReference type="AlphaFoldDB" id="A0A7W7RDW5"/>
<dbReference type="EMBL" id="JACHJT010000001">
    <property type="protein sequence ID" value="MBB4930175.1"/>
    <property type="molecule type" value="Genomic_DNA"/>
</dbReference>
<evidence type="ECO:0000313" key="6">
    <source>
        <dbReference type="Proteomes" id="UP000523007"/>
    </source>
</evidence>
<evidence type="ECO:0000259" key="3">
    <source>
        <dbReference type="Pfam" id="PF00534"/>
    </source>
</evidence>
<dbReference type="RefSeq" id="WP_184575197.1">
    <property type="nucleotide sequence ID" value="NZ_JACHJT010000001.1"/>
</dbReference>
<feature type="domain" description="Glycosyl transferase family 1" evidence="3">
    <location>
        <begin position="201"/>
        <end position="356"/>
    </location>
</feature>
<dbReference type="CDD" id="cd03814">
    <property type="entry name" value="GT4-like"/>
    <property type="match status" value="1"/>
</dbReference>
<name>A0A7W7RDW5_9ACTN</name>